<evidence type="ECO:0000313" key="2">
    <source>
        <dbReference type="EMBL" id="TSE10396.1"/>
    </source>
</evidence>
<name>A0A554VPJ3_9FLAO</name>
<dbReference type="Proteomes" id="UP000318833">
    <property type="component" value="Unassembled WGS sequence"/>
</dbReference>
<evidence type="ECO:0000313" key="3">
    <source>
        <dbReference type="Proteomes" id="UP000318833"/>
    </source>
</evidence>
<dbReference type="Pfam" id="PF10670">
    <property type="entry name" value="DUF4198"/>
    <property type="match status" value="1"/>
</dbReference>
<feature type="signal peptide" evidence="1">
    <location>
        <begin position="1"/>
        <end position="20"/>
    </location>
</feature>
<protein>
    <submittedName>
        <fullName evidence="2">DUF4198 domain-containing protein</fullName>
    </submittedName>
</protein>
<evidence type="ECO:0000256" key="1">
    <source>
        <dbReference type="SAM" id="SignalP"/>
    </source>
</evidence>
<accession>A0A554VPJ3</accession>
<sequence length="242" mass="28058">MKRTLKIALLLLLISTKSFAHFFWIETNTKGTINKEHEVRIYFGEFGSNVVEKTNGEVFQDAKHFIVWVIDQKGNKTELKTTATESYYTGKFIPKLEGTYSIILDNKKYKVLDYTKYDYGIFRPQYHSITKVEIGNNIEHKTAAVNPESITIIDLSSEKEKVKIQVLFKEQPLAEAEVTVFMKDNWSKKINTDKNGMIVFNLPFKTRYVIEATHEDKIPGSYNGLKYQFTWHCAVLTVNESF</sequence>
<gene>
    <name evidence="2" type="ORF">FOF46_05005</name>
</gene>
<comment type="caution">
    <text evidence="2">The sequence shown here is derived from an EMBL/GenBank/DDBJ whole genome shotgun (WGS) entry which is preliminary data.</text>
</comment>
<dbReference type="EMBL" id="VLNR01000007">
    <property type="protein sequence ID" value="TSE10396.1"/>
    <property type="molecule type" value="Genomic_DNA"/>
</dbReference>
<reference evidence="2 3" key="1">
    <citation type="submission" date="2019-07" db="EMBL/GenBank/DDBJ databases">
        <title>The draft genome sequence of Aquimarina algiphila M91.</title>
        <authorList>
            <person name="Meng X."/>
        </authorList>
    </citation>
    <scope>NUCLEOTIDE SEQUENCE [LARGE SCALE GENOMIC DNA]</scope>
    <source>
        <strain evidence="2 3">M91</strain>
    </source>
</reference>
<keyword evidence="1" id="KW-0732">Signal</keyword>
<proteinExistence type="predicted"/>
<dbReference type="OrthoDB" id="1148550at2"/>
<dbReference type="InterPro" id="IPR019613">
    <property type="entry name" value="DUF4198"/>
</dbReference>
<dbReference type="AlphaFoldDB" id="A0A554VPJ3"/>
<keyword evidence="3" id="KW-1185">Reference proteome</keyword>
<feature type="chain" id="PRO_5021958720" evidence="1">
    <location>
        <begin position="21"/>
        <end position="242"/>
    </location>
</feature>
<organism evidence="2 3">
    <name type="scientific">Aquimarina algiphila</name>
    <dbReference type="NCBI Taxonomy" id="2047982"/>
    <lineage>
        <taxon>Bacteria</taxon>
        <taxon>Pseudomonadati</taxon>
        <taxon>Bacteroidota</taxon>
        <taxon>Flavobacteriia</taxon>
        <taxon>Flavobacteriales</taxon>
        <taxon>Flavobacteriaceae</taxon>
        <taxon>Aquimarina</taxon>
    </lineage>
</organism>
<dbReference type="RefSeq" id="WP_143915684.1">
    <property type="nucleotide sequence ID" value="NZ_CANMIK010000001.1"/>
</dbReference>